<organism evidence="1 2">
    <name type="scientific">Oryza sativa subsp. japonica</name>
    <name type="common">Rice</name>
    <dbReference type="NCBI Taxonomy" id="39947"/>
    <lineage>
        <taxon>Eukaryota</taxon>
        <taxon>Viridiplantae</taxon>
        <taxon>Streptophyta</taxon>
        <taxon>Embryophyta</taxon>
        <taxon>Tracheophyta</taxon>
        <taxon>Spermatophyta</taxon>
        <taxon>Magnoliopsida</taxon>
        <taxon>Liliopsida</taxon>
        <taxon>Poales</taxon>
        <taxon>Poaceae</taxon>
        <taxon>BOP clade</taxon>
        <taxon>Oryzoideae</taxon>
        <taxon>Oryzeae</taxon>
        <taxon>Oryzinae</taxon>
        <taxon>Oryza</taxon>
        <taxon>Oryza sativa</taxon>
    </lineage>
</organism>
<evidence type="ECO:0000313" key="2">
    <source>
        <dbReference type="Proteomes" id="UP000000763"/>
    </source>
</evidence>
<dbReference type="AlphaFoldDB" id="Q6K288"/>
<reference evidence="2" key="2">
    <citation type="journal article" date="2008" name="Nucleic Acids Res.">
        <title>The rice annotation project database (RAP-DB): 2008 update.</title>
        <authorList>
            <consortium name="The rice annotation project (RAP)"/>
        </authorList>
    </citation>
    <scope>GENOME REANNOTATION</scope>
    <source>
        <strain evidence="2">cv. Nipponbare</strain>
    </source>
</reference>
<name>Q6K288_ORYSJ</name>
<sequence length="77" mass="9152">MCPFKNVYGFKPTSPIDLLPLPLQERTNMDASKRAAYVKKIHEKTKEEIEKKWSTNWEILFGFIYVRNDFQKDANQN</sequence>
<proteinExistence type="predicted"/>
<accession>Q6K288</accession>
<evidence type="ECO:0000313" key="1">
    <source>
        <dbReference type="EMBL" id="BAD22500.1"/>
    </source>
</evidence>
<gene>
    <name evidence="1" type="primary">B1106C08.11</name>
</gene>
<dbReference type="EMBL" id="AP005922">
    <property type="protein sequence ID" value="BAD22500.1"/>
    <property type="molecule type" value="Genomic_DNA"/>
</dbReference>
<reference evidence="2" key="1">
    <citation type="journal article" date="2005" name="Nature">
        <title>The map-based sequence of the rice genome.</title>
        <authorList>
            <consortium name="International rice genome sequencing project (IRGSP)"/>
            <person name="Matsumoto T."/>
            <person name="Wu J."/>
            <person name="Kanamori H."/>
            <person name="Katayose Y."/>
            <person name="Fujisawa M."/>
            <person name="Namiki N."/>
            <person name="Mizuno H."/>
            <person name="Yamamoto K."/>
            <person name="Antonio B.A."/>
            <person name="Baba T."/>
            <person name="Sakata K."/>
            <person name="Nagamura Y."/>
            <person name="Aoki H."/>
            <person name="Arikawa K."/>
            <person name="Arita K."/>
            <person name="Bito T."/>
            <person name="Chiden Y."/>
            <person name="Fujitsuka N."/>
            <person name="Fukunaka R."/>
            <person name="Hamada M."/>
            <person name="Harada C."/>
            <person name="Hayashi A."/>
            <person name="Hijishita S."/>
            <person name="Honda M."/>
            <person name="Hosokawa S."/>
            <person name="Ichikawa Y."/>
            <person name="Idonuma A."/>
            <person name="Iijima M."/>
            <person name="Ikeda M."/>
            <person name="Ikeno M."/>
            <person name="Ito K."/>
            <person name="Ito S."/>
            <person name="Ito T."/>
            <person name="Ito Y."/>
            <person name="Ito Y."/>
            <person name="Iwabuchi A."/>
            <person name="Kamiya K."/>
            <person name="Karasawa W."/>
            <person name="Kurita K."/>
            <person name="Katagiri S."/>
            <person name="Kikuta A."/>
            <person name="Kobayashi H."/>
            <person name="Kobayashi N."/>
            <person name="Machita K."/>
            <person name="Maehara T."/>
            <person name="Masukawa M."/>
            <person name="Mizubayashi T."/>
            <person name="Mukai Y."/>
            <person name="Nagasaki H."/>
            <person name="Nagata Y."/>
            <person name="Naito S."/>
            <person name="Nakashima M."/>
            <person name="Nakama Y."/>
            <person name="Nakamichi Y."/>
            <person name="Nakamura M."/>
            <person name="Meguro A."/>
            <person name="Negishi M."/>
            <person name="Ohta I."/>
            <person name="Ohta T."/>
            <person name="Okamoto M."/>
            <person name="Ono N."/>
            <person name="Saji S."/>
            <person name="Sakaguchi M."/>
            <person name="Sakai K."/>
            <person name="Shibata M."/>
            <person name="Shimokawa T."/>
            <person name="Song J."/>
            <person name="Takazaki Y."/>
            <person name="Terasawa K."/>
            <person name="Tsugane M."/>
            <person name="Tsuji K."/>
            <person name="Ueda S."/>
            <person name="Waki K."/>
            <person name="Yamagata H."/>
            <person name="Yamamoto M."/>
            <person name="Yamamoto S."/>
            <person name="Yamane H."/>
            <person name="Yoshiki S."/>
            <person name="Yoshihara R."/>
            <person name="Yukawa K."/>
            <person name="Zhong H."/>
            <person name="Yano M."/>
            <person name="Yuan Q."/>
            <person name="Ouyang S."/>
            <person name="Liu J."/>
            <person name="Jones K.M."/>
            <person name="Gansberger K."/>
            <person name="Moffat K."/>
            <person name="Hill J."/>
            <person name="Bera J."/>
            <person name="Fadrosh D."/>
            <person name="Jin S."/>
            <person name="Johri S."/>
            <person name="Kim M."/>
            <person name="Overton L."/>
            <person name="Reardon M."/>
            <person name="Tsitrin T."/>
            <person name="Vuong H."/>
            <person name="Weaver B."/>
            <person name="Ciecko A."/>
            <person name="Tallon L."/>
            <person name="Jackson J."/>
            <person name="Pai G."/>
            <person name="Aken S.V."/>
            <person name="Utterback T."/>
            <person name="Reidmuller S."/>
            <person name="Feldblyum T."/>
            <person name="Hsiao J."/>
            <person name="Zismann V."/>
            <person name="Iobst S."/>
            <person name="de Vazeille A.R."/>
            <person name="Buell C.R."/>
            <person name="Ying K."/>
            <person name="Li Y."/>
            <person name="Lu T."/>
            <person name="Huang Y."/>
            <person name="Zhao Q."/>
            <person name="Feng Q."/>
            <person name="Zhang L."/>
            <person name="Zhu J."/>
            <person name="Weng Q."/>
            <person name="Mu J."/>
            <person name="Lu Y."/>
            <person name="Fan D."/>
            <person name="Liu Y."/>
            <person name="Guan J."/>
            <person name="Zhang Y."/>
            <person name="Yu S."/>
            <person name="Liu X."/>
            <person name="Zhang Y."/>
            <person name="Hong G."/>
            <person name="Han B."/>
            <person name="Choisne N."/>
            <person name="Demange N."/>
            <person name="Orjeda G."/>
            <person name="Samain S."/>
            <person name="Cattolico L."/>
            <person name="Pelletier E."/>
            <person name="Couloux A."/>
            <person name="Segurens B."/>
            <person name="Wincker P."/>
            <person name="D'Hont A."/>
            <person name="Scarpelli C."/>
            <person name="Weissenbach J."/>
            <person name="Salanoubat M."/>
            <person name="Quetier F."/>
            <person name="Yu Y."/>
            <person name="Kim H.R."/>
            <person name="Rambo T."/>
            <person name="Currie J."/>
            <person name="Collura K."/>
            <person name="Luo M."/>
            <person name="Yang T."/>
            <person name="Ammiraju J.S.S."/>
            <person name="Engler F."/>
            <person name="Soderlund C."/>
            <person name="Wing R.A."/>
            <person name="Palmer L.E."/>
            <person name="de la Bastide M."/>
            <person name="Spiegel L."/>
            <person name="Nascimento L."/>
            <person name="Zutavern T."/>
            <person name="O'Shaughnessy A."/>
            <person name="Dike S."/>
            <person name="Dedhia N."/>
            <person name="Preston R."/>
            <person name="Balija V."/>
            <person name="McCombie W.R."/>
            <person name="Chow T."/>
            <person name="Chen H."/>
            <person name="Chung M."/>
            <person name="Chen C."/>
            <person name="Shaw J."/>
            <person name="Wu H."/>
            <person name="Hsiao K."/>
            <person name="Chao Y."/>
            <person name="Chu M."/>
            <person name="Cheng C."/>
            <person name="Hour A."/>
            <person name="Lee P."/>
            <person name="Lin S."/>
            <person name="Lin Y."/>
            <person name="Liou J."/>
            <person name="Liu S."/>
            <person name="Hsing Y."/>
            <person name="Raghuvanshi S."/>
            <person name="Mohanty A."/>
            <person name="Bharti A.K."/>
            <person name="Gaur A."/>
            <person name="Gupta V."/>
            <person name="Kumar D."/>
            <person name="Ravi V."/>
            <person name="Vij S."/>
            <person name="Kapur A."/>
            <person name="Khurana P."/>
            <person name="Khurana P."/>
            <person name="Khurana J.P."/>
            <person name="Tyagi A.K."/>
            <person name="Gaikwad K."/>
            <person name="Singh A."/>
            <person name="Dalal V."/>
            <person name="Srivastava S."/>
            <person name="Dixit A."/>
            <person name="Pal A.K."/>
            <person name="Ghazi I.A."/>
            <person name="Yadav M."/>
            <person name="Pandit A."/>
            <person name="Bhargava A."/>
            <person name="Sureshbabu K."/>
            <person name="Batra K."/>
            <person name="Sharma T.R."/>
            <person name="Mohapatra T."/>
            <person name="Singh N.K."/>
            <person name="Messing J."/>
            <person name="Nelson A.B."/>
            <person name="Fuks G."/>
            <person name="Kavchok S."/>
            <person name="Keizer G."/>
            <person name="Linton E."/>
            <person name="Llaca V."/>
            <person name="Song R."/>
            <person name="Tanyolac B."/>
            <person name="Young S."/>
            <person name="Ho-Il K."/>
            <person name="Hahn J.H."/>
            <person name="Sangsakoo G."/>
            <person name="Vanavichit A."/>
            <person name="de Mattos Luiz.A.T."/>
            <person name="Zimmer P.D."/>
            <person name="Malone G."/>
            <person name="Dellagostin O."/>
            <person name="de Oliveira A.C."/>
            <person name="Bevan M."/>
            <person name="Bancroft I."/>
            <person name="Minx P."/>
            <person name="Cordum H."/>
            <person name="Wilson R."/>
            <person name="Cheng Z."/>
            <person name="Jin W."/>
            <person name="Jiang J."/>
            <person name="Leong S.A."/>
            <person name="Iwama H."/>
            <person name="Gojobori T."/>
            <person name="Itoh T."/>
            <person name="Niimura Y."/>
            <person name="Fujii Y."/>
            <person name="Habara T."/>
            <person name="Sakai H."/>
            <person name="Sato Y."/>
            <person name="Wilson G."/>
            <person name="Kumar K."/>
            <person name="McCouch S."/>
            <person name="Juretic N."/>
            <person name="Hoen D."/>
            <person name="Wright S."/>
            <person name="Bruskiewich R."/>
            <person name="Bureau T."/>
            <person name="Miyao A."/>
            <person name="Hirochika H."/>
            <person name="Nishikawa T."/>
            <person name="Kadowaki K."/>
            <person name="Sugiura M."/>
            <person name="Burr B."/>
            <person name="Sasaki T."/>
        </authorList>
    </citation>
    <scope>NUCLEOTIDE SEQUENCE [LARGE SCALE GENOMIC DNA]</scope>
    <source>
        <strain evidence="2">cv. Nipponbare</strain>
    </source>
</reference>
<dbReference type="Proteomes" id="UP000000763">
    <property type="component" value="Chromosome 9"/>
</dbReference>
<protein>
    <submittedName>
        <fullName evidence="1">Uncharacterized protein</fullName>
    </submittedName>
</protein>